<dbReference type="InterPro" id="IPR009003">
    <property type="entry name" value="Peptidase_S1_PA"/>
</dbReference>
<dbReference type="PANTHER" id="PTHR24253">
    <property type="entry name" value="TRANSMEMBRANE PROTEASE SERINE"/>
    <property type="match status" value="1"/>
</dbReference>
<keyword evidence="1" id="KW-1015">Disulfide bond</keyword>
<dbReference type="Pfam" id="PF00089">
    <property type="entry name" value="Trypsin"/>
    <property type="match status" value="2"/>
</dbReference>
<dbReference type="AlphaFoldDB" id="A0A183CA41"/>
<organism evidence="3 4">
    <name type="scientific">Globodera pallida</name>
    <name type="common">Potato cyst nematode worm</name>
    <name type="synonym">Heterodera pallida</name>
    <dbReference type="NCBI Taxonomy" id="36090"/>
    <lineage>
        <taxon>Eukaryota</taxon>
        <taxon>Metazoa</taxon>
        <taxon>Ecdysozoa</taxon>
        <taxon>Nematoda</taxon>
        <taxon>Chromadorea</taxon>
        <taxon>Rhabditida</taxon>
        <taxon>Tylenchina</taxon>
        <taxon>Tylenchomorpha</taxon>
        <taxon>Tylenchoidea</taxon>
        <taxon>Heteroderidae</taxon>
        <taxon>Heteroderinae</taxon>
        <taxon>Globodera</taxon>
    </lineage>
</organism>
<reference evidence="3" key="1">
    <citation type="submission" date="2013-12" db="EMBL/GenBank/DDBJ databases">
        <authorList>
            <person name="Aslett M."/>
        </authorList>
    </citation>
    <scope>NUCLEOTIDE SEQUENCE [LARGE SCALE GENOMIC DNA]</scope>
    <source>
        <strain evidence="3">Lindley</strain>
    </source>
</reference>
<dbReference type="SMART" id="SM00020">
    <property type="entry name" value="Tryp_SPc"/>
    <property type="match status" value="1"/>
</dbReference>
<sequence>MSLVTAKDLELVLNETTVSIGSICMDDYKLKGLCRSERRQQFRVKSATYLHFYNGKCCGNDFALLELDVDSEGVPANLANHICLPQLNAFEAFSWHNAHPMSYGWGRDKLNNSKLQHMPVLQTLQYPNIWSHKACMHHVNSTYSAQLDDIMCLMNVQGVKDVCEGDSGGGLTSQQMGTDGIWQLNNSKLQHMPVLQTLQYPNIWSHKACMRHVNNTYSAQLNDIMCLMNVQGVKDVCEGDSGGGLTSQQMGTDGIWRWLLLGVVSFGPSCEEEVLLRRVNRPGLYTNMTHHWNRVNKLMGILREE</sequence>
<evidence type="ECO:0000259" key="2">
    <source>
        <dbReference type="PROSITE" id="PS50240"/>
    </source>
</evidence>
<dbReference type="Proteomes" id="UP000050741">
    <property type="component" value="Unassembled WGS sequence"/>
</dbReference>
<dbReference type="Gene3D" id="2.40.10.10">
    <property type="entry name" value="Trypsin-like serine proteases"/>
    <property type="match status" value="3"/>
</dbReference>
<name>A0A183CA41_GLOPA</name>
<reference evidence="3" key="2">
    <citation type="submission" date="2014-05" db="EMBL/GenBank/DDBJ databases">
        <title>The genome and life-stage specific transcriptomes of Globodera pallida elucidate key aspects of plant parasitism by a cyst nematode.</title>
        <authorList>
            <person name="Cotton J.A."/>
            <person name="Lilley C.J."/>
            <person name="Jones L.M."/>
            <person name="Kikuchi T."/>
            <person name="Reid A.J."/>
            <person name="Thorpe P."/>
            <person name="Tsai I.J."/>
            <person name="Beasley H."/>
            <person name="Blok V."/>
            <person name="Cock P.J.A."/>
            <person name="Van den Akker S.E."/>
            <person name="Holroyd N."/>
            <person name="Hunt M."/>
            <person name="Mantelin S."/>
            <person name="Naghra H."/>
            <person name="Pain A."/>
            <person name="Palomares-Rius J.E."/>
            <person name="Zarowiecki M."/>
            <person name="Berriman M."/>
            <person name="Jones J.T."/>
            <person name="Urwin P.E."/>
        </authorList>
    </citation>
    <scope>NUCLEOTIDE SEQUENCE [LARGE SCALE GENOMIC DNA]</scope>
    <source>
        <strain evidence="3">Lindley</strain>
    </source>
</reference>
<proteinExistence type="predicted"/>
<keyword evidence="3" id="KW-1185">Reference proteome</keyword>
<dbReference type="InterPro" id="IPR001254">
    <property type="entry name" value="Trypsin_dom"/>
</dbReference>
<protein>
    <submittedName>
        <fullName evidence="4">Peptidase S1 domain-containing protein</fullName>
    </submittedName>
</protein>
<dbReference type="PROSITE" id="PS50240">
    <property type="entry name" value="TRYPSIN_DOM"/>
    <property type="match status" value="1"/>
</dbReference>
<dbReference type="PANTHER" id="PTHR24253:SF153">
    <property type="entry name" value="SERINE PROTEASE HEPSIN"/>
    <property type="match status" value="1"/>
</dbReference>
<dbReference type="WBParaSite" id="GPLIN_000974000">
    <property type="protein sequence ID" value="GPLIN_000974000"/>
    <property type="gene ID" value="GPLIN_000974000"/>
</dbReference>
<reference evidence="4" key="3">
    <citation type="submission" date="2016-06" db="UniProtKB">
        <authorList>
            <consortium name="WormBaseParasite"/>
        </authorList>
    </citation>
    <scope>IDENTIFICATION</scope>
</reference>
<dbReference type="GO" id="GO:0006508">
    <property type="term" value="P:proteolysis"/>
    <property type="evidence" value="ECO:0007669"/>
    <property type="project" value="InterPro"/>
</dbReference>
<evidence type="ECO:0000313" key="3">
    <source>
        <dbReference type="Proteomes" id="UP000050741"/>
    </source>
</evidence>
<evidence type="ECO:0000256" key="1">
    <source>
        <dbReference type="ARBA" id="ARBA00023157"/>
    </source>
</evidence>
<accession>A0A183CA41</accession>
<dbReference type="GO" id="GO:0004252">
    <property type="term" value="F:serine-type endopeptidase activity"/>
    <property type="evidence" value="ECO:0007669"/>
    <property type="project" value="InterPro"/>
</dbReference>
<feature type="domain" description="Peptidase S1" evidence="2">
    <location>
        <begin position="1"/>
        <end position="300"/>
    </location>
</feature>
<evidence type="ECO:0000313" key="4">
    <source>
        <dbReference type="WBParaSite" id="GPLIN_000974000"/>
    </source>
</evidence>
<dbReference type="InterPro" id="IPR043504">
    <property type="entry name" value="Peptidase_S1_PA_chymotrypsin"/>
</dbReference>
<dbReference type="SUPFAM" id="SSF50494">
    <property type="entry name" value="Trypsin-like serine proteases"/>
    <property type="match status" value="2"/>
</dbReference>